<dbReference type="Pfam" id="PF00151">
    <property type="entry name" value="Lipase"/>
    <property type="match status" value="2"/>
</dbReference>
<dbReference type="Proteomes" id="UP000288716">
    <property type="component" value="Unassembled WGS sequence"/>
</dbReference>
<dbReference type="InterPro" id="IPR029058">
    <property type="entry name" value="AB_hydrolase_fold"/>
</dbReference>
<dbReference type="GO" id="GO:0016298">
    <property type="term" value="F:lipase activity"/>
    <property type="evidence" value="ECO:0007669"/>
    <property type="project" value="InterPro"/>
</dbReference>
<dbReference type="InterPro" id="IPR000734">
    <property type="entry name" value="TAG_lipase"/>
</dbReference>
<keyword evidence="7" id="KW-1185">Reference proteome</keyword>
<feature type="non-terminal residue" evidence="6">
    <location>
        <position position="1"/>
    </location>
</feature>
<comment type="similarity">
    <text evidence="2 4">Belongs to the AB hydrolase superfamily. Lipase family.</text>
</comment>
<dbReference type="GO" id="GO:0016042">
    <property type="term" value="P:lipid catabolic process"/>
    <property type="evidence" value="ECO:0007669"/>
    <property type="project" value="TreeGrafter"/>
</dbReference>
<accession>A0A443SG94</accession>
<dbReference type="PANTHER" id="PTHR11610">
    <property type="entry name" value="LIPASE"/>
    <property type="match status" value="1"/>
</dbReference>
<proteinExistence type="inferred from homology"/>
<evidence type="ECO:0000313" key="7">
    <source>
        <dbReference type="Proteomes" id="UP000288716"/>
    </source>
</evidence>
<name>A0A443SG94_9ACAR</name>
<dbReference type="SUPFAM" id="SSF53474">
    <property type="entry name" value="alpha/beta-Hydrolases"/>
    <property type="match status" value="2"/>
</dbReference>
<dbReference type="InterPro" id="IPR013818">
    <property type="entry name" value="Lipase"/>
</dbReference>
<feature type="domain" description="Lipase" evidence="5">
    <location>
        <begin position="492"/>
        <end position="733"/>
    </location>
</feature>
<evidence type="ECO:0000256" key="3">
    <source>
        <dbReference type="ARBA" id="ARBA00022525"/>
    </source>
</evidence>
<dbReference type="AlphaFoldDB" id="A0A443SG94"/>
<sequence length="858" mass="95334">LHESKADISKRREIDDQSNKVASYDEAVNDLLSNDDLMKDKEIEDDYSRNNDNNTITNIARIGVIRGIIGIITSRHSCFGDYGCFPRETRCFPLIFGIASFPQSPERQRITFIVFTKENQRSGYRISASISDTQVKAAPIQSKRKIVIMTHGYAGGFTESNWMGVTKNLILNKSPDHYTVIIVDWSRGAHIINYQRAKANTRVVGAVIASLMYKLKTFHNTEYESTHLIGHSLGAHVCAYAGQYLKKLTNGKKFGWITGLDPAGPCYKADSVSLNEQFTLMFTYISTSAYLYQVLFEVGSHAGKKTISPSITVTFAGIRRTELFQVNFQAVAAGQLASTLLSIPEKTANGGNPGRMETATIKLLLDPDNLKQLNITKIQVNYMSSITESVRKSQSSVLCPVTEDFVKDVQSKIGTQGVFLYKSKADVSERREMDDQSNKVASYDEAVNDLLGYDDLIKDKETEDYSITNDSIPITDIVARLSGLLGIITNQQSCFGDYGCFQRETNCFSFAFGVASFPQSPESQRITFLVFTKENQNTNGYRISASIPDSEVKAAPIQSKRKIILITHGYASGFTESNWMGAIKNLILNKSPDKYTVIIVDWANGAHITNYQRAKANTRVVGAVIAALMFKMKALHNTDYESTHLIGHSLGAHICGYAGQYLKKITGGEKFGWITGLDPAGPCFYGDSGLFTVVLIVRSDMKFNGNKDIVGDYDIYVNGGEEQKQCPMNIHINLLTIPNPAIRLKEQFSPIFTFFSTSAYLYQALFEVGSHAGRKKIDASMYVTFAGNRRTEAFQLKFDDVKTGDTVSTLLSIPEKTENGGNPGVMETATIELFFDPYDVKQVNITKIYVNYMSSITE</sequence>
<comment type="caution">
    <text evidence="6">The sequence shown here is derived from an EMBL/GenBank/DDBJ whole genome shotgun (WGS) entry which is preliminary data.</text>
</comment>
<comment type="subcellular location">
    <subcellularLocation>
        <location evidence="1">Secreted</location>
    </subcellularLocation>
</comment>
<dbReference type="OrthoDB" id="7457040at2759"/>
<protein>
    <submittedName>
        <fullName evidence="6">Pancreatic lipase-related protein 2-like isoform X2</fullName>
    </submittedName>
</protein>
<evidence type="ECO:0000256" key="4">
    <source>
        <dbReference type="RuleBase" id="RU004262"/>
    </source>
</evidence>
<organism evidence="6 7">
    <name type="scientific">Leptotrombidium deliense</name>
    <dbReference type="NCBI Taxonomy" id="299467"/>
    <lineage>
        <taxon>Eukaryota</taxon>
        <taxon>Metazoa</taxon>
        <taxon>Ecdysozoa</taxon>
        <taxon>Arthropoda</taxon>
        <taxon>Chelicerata</taxon>
        <taxon>Arachnida</taxon>
        <taxon>Acari</taxon>
        <taxon>Acariformes</taxon>
        <taxon>Trombidiformes</taxon>
        <taxon>Prostigmata</taxon>
        <taxon>Anystina</taxon>
        <taxon>Parasitengona</taxon>
        <taxon>Trombiculoidea</taxon>
        <taxon>Trombiculidae</taxon>
        <taxon>Leptotrombidium</taxon>
    </lineage>
</organism>
<feature type="non-terminal residue" evidence="6">
    <location>
        <position position="858"/>
    </location>
</feature>
<dbReference type="Gene3D" id="3.40.50.1820">
    <property type="entry name" value="alpha/beta hydrolase"/>
    <property type="match status" value="2"/>
</dbReference>
<gene>
    <name evidence="6" type="ORF">B4U80_00286</name>
</gene>
<reference evidence="6 7" key="1">
    <citation type="journal article" date="2018" name="Gigascience">
        <title>Genomes of trombidid mites reveal novel predicted allergens and laterally-transferred genes associated with secondary metabolism.</title>
        <authorList>
            <person name="Dong X."/>
            <person name="Chaisiri K."/>
            <person name="Xia D."/>
            <person name="Armstrong S.D."/>
            <person name="Fang Y."/>
            <person name="Donnelly M.J."/>
            <person name="Kadowaki T."/>
            <person name="McGarry J.W."/>
            <person name="Darby A.C."/>
            <person name="Makepeace B.L."/>
        </authorList>
    </citation>
    <scope>NUCLEOTIDE SEQUENCE [LARGE SCALE GENOMIC DNA]</scope>
    <source>
        <strain evidence="6">UoL-UT</strain>
    </source>
</reference>
<evidence type="ECO:0000256" key="2">
    <source>
        <dbReference type="ARBA" id="ARBA00010701"/>
    </source>
</evidence>
<evidence type="ECO:0000259" key="5">
    <source>
        <dbReference type="Pfam" id="PF00151"/>
    </source>
</evidence>
<keyword evidence="3" id="KW-0964">Secreted</keyword>
<dbReference type="EMBL" id="NCKV01002670">
    <property type="protein sequence ID" value="RWS26541.1"/>
    <property type="molecule type" value="Genomic_DNA"/>
</dbReference>
<feature type="domain" description="Lipase" evidence="5">
    <location>
        <begin position="78"/>
        <end position="271"/>
    </location>
</feature>
<evidence type="ECO:0000256" key="1">
    <source>
        <dbReference type="ARBA" id="ARBA00004613"/>
    </source>
</evidence>
<evidence type="ECO:0000313" key="6">
    <source>
        <dbReference type="EMBL" id="RWS26541.1"/>
    </source>
</evidence>
<dbReference type="STRING" id="299467.A0A443SG94"/>
<dbReference type="GO" id="GO:0005615">
    <property type="term" value="C:extracellular space"/>
    <property type="evidence" value="ECO:0007669"/>
    <property type="project" value="TreeGrafter"/>
</dbReference>
<dbReference type="VEuPathDB" id="VectorBase:LDEU005499"/>
<dbReference type="PRINTS" id="PR00821">
    <property type="entry name" value="TAGLIPASE"/>
</dbReference>